<evidence type="ECO:0000313" key="6">
    <source>
        <dbReference type="Proteomes" id="UP000887565"/>
    </source>
</evidence>
<dbReference type="GO" id="GO:0016197">
    <property type="term" value="P:endosomal transport"/>
    <property type="evidence" value="ECO:0007669"/>
    <property type="project" value="TreeGrafter"/>
</dbReference>
<dbReference type="PANTHER" id="PTHR23074:SF72">
    <property type="entry name" value="VACUOLAR PROTEIN SORTING-ASSOCIATED PROTEIN 4B"/>
    <property type="match status" value="1"/>
</dbReference>
<dbReference type="InterPro" id="IPR003959">
    <property type="entry name" value="ATPase_AAA_core"/>
</dbReference>
<protein>
    <submittedName>
        <fullName evidence="7">AAA+ ATPase domain-containing protein</fullName>
    </submittedName>
</protein>
<keyword evidence="3 4" id="KW-0067">ATP-binding</keyword>
<dbReference type="InterPro" id="IPR027417">
    <property type="entry name" value="P-loop_NTPase"/>
</dbReference>
<comment type="similarity">
    <text evidence="1 4">Belongs to the AAA ATPase family.</text>
</comment>
<dbReference type="PROSITE" id="PS00674">
    <property type="entry name" value="AAA"/>
    <property type="match status" value="1"/>
</dbReference>
<dbReference type="SUPFAM" id="SSF52540">
    <property type="entry name" value="P-loop containing nucleoside triphosphate hydrolases"/>
    <property type="match status" value="1"/>
</dbReference>
<dbReference type="FunFam" id="3.40.50.300:FF:002588">
    <property type="entry name" value="ATPase, AAA family"/>
    <property type="match status" value="1"/>
</dbReference>
<evidence type="ECO:0000259" key="5">
    <source>
        <dbReference type="SMART" id="SM00382"/>
    </source>
</evidence>
<dbReference type="GO" id="GO:0016887">
    <property type="term" value="F:ATP hydrolysis activity"/>
    <property type="evidence" value="ECO:0007669"/>
    <property type="project" value="InterPro"/>
</dbReference>
<organism evidence="6 7">
    <name type="scientific">Romanomermis culicivorax</name>
    <name type="common">Nematode worm</name>
    <dbReference type="NCBI Taxonomy" id="13658"/>
    <lineage>
        <taxon>Eukaryota</taxon>
        <taxon>Metazoa</taxon>
        <taxon>Ecdysozoa</taxon>
        <taxon>Nematoda</taxon>
        <taxon>Enoplea</taxon>
        <taxon>Dorylaimia</taxon>
        <taxon>Mermithida</taxon>
        <taxon>Mermithoidea</taxon>
        <taxon>Mermithidae</taxon>
        <taxon>Romanomermis</taxon>
    </lineage>
</organism>
<reference evidence="7" key="1">
    <citation type="submission" date="2022-11" db="UniProtKB">
        <authorList>
            <consortium name="WormBaseParasite"/>
        </authorList>
    </citation>
    <scope>IDENTIFICATION</scope>
</reference>
<proteinExistence type="inferred from homology"/>
<dbReference type="SMART" id="SM00382">
    <property type="entry name" value="AAA"/>
    <property type="match status" value="1"/>
</dbReference>
<feature type="domain" description="AAA+ ATPase" evidence="5">
    <location>
        <begin position="155"/>
        <end position="294"/>
    </location>
</feature>
<keyword evidence="2 4" id="KW-0547">Nucleotide-binding</keyword>
<name>A0A915I191_ROMCU</name>
<dbReference type="Pfam" id="PF09336">
    <property type="entry name" value="Vps4_C"/>
    <property type="match status" value="1"/>
</dbReference>
<dbReference type="GO" id="GO:0005524">
    <property type="term" value="F:ATP binding"/>
    <property type="evidence" value="ECO:0007669"/>
    <property type="project" value="UniProtKB-KW"/>
</dbReference>
<dbReference type="Proteomes" id="UP000887565">
    <property type="component" value="Unplaced"/>
</dbReference>
<dbReference type="Gene3D" id="1.10.8.60">
    <property type="match status" value="1"/>
</dbReference>
<dbReference type="InterPro" id="IPR050304">
    <property type="entry name" value="MT-severing_AAA_ATPase"/>
</dbReference>
<evidence type="ECO:0000256" key="1">
    <source>
        <dbReference type="ARBA" id="ARBA00006914"/>
    </source>
</evidence>
<dbReference type="AlphaFoldDB" id="A0A915I191"/>
<dbReference type="Pfam" id="PF00004">
    <property type="entry name" value="AAA"/>
    <property type="match status" value="1"/>
</dbReference>
<dbReference type="Gene3D" id="3.40.50.300">
    <property type="entry name" value="P-loop containing nucleotide triphosphate hydrolases"/>
    <property type="match status" value="1"/>
</dbReference>
<dbReference type="InterPro" id="IPR015415">
    <property type="entry name" value="Spast_Vps4_C"/>
</dbReference>
<dbReference type="GO" id="GO:0007033">
    <property type="term" value="P:vacuole organization"/>
    <property type="evidence" value="ECO:0007669"/>
    <property type="project" value="TreeGrafter"/>
</dbReference>
<accession>A0A915I191</accession>
<evidence type="ECO:0000256" key="3">
    <source>
        <dbReference type="ARBA" id="ARBA00022840"/>
    </source>
</evidence>
<evidence type="ECO:0000313" key="7">
    <source>
        <dbReference type="WBParaSite" id="nRc.2.0.1.t07464-RA"/>
    </source>
</evidence>
<dbReference type="InterPro" id="IPR003960">
    <property type="entry name" value="ATPase_AAA_CS"/>
</dbReference>
<sequence length="432" mass="49026">MEHWKNILKSLTEIRKLSKSGLLSAARCALEAELRPAIEIVRKSENLNPKHLDRLERIESIIKSLVNGRIGKNAVNSTSFPKSGQIVPPCQEEKQLDKFSSERESAIRQTIVQVDPKLHNLAETIVGLENAKQSLKEAVVEPVLFPDWFTDGRKPWRCILLYGPPGTGKSKLAYALSGEMTTRSAIFHVSSADIISTWMGQSEQMIRDLFSIALKCGKPALIFIDEIDSLCRKRSGNEDEATRRIKTQLLIQMQKICDDSVGQVFLLGATNCPWDMDSAFLRRFQKRIFIGLPCKKARIALMSKLFKGSKLGESDWAVVGQKSEGMSGNDLHILVQEASYKPLRELREARFWQYESNNETWSPIKSIFDQDEKMRTIFRGSFDDLAKTGSKIRPRDVELDDVMQAFKTCQRTVTDDDLKRFDEFTTKFGLIG</sequence>
<evidence type="ECO:0000256" key="4">
    <source>
        <dbReference type="RuleBase" id="RU003651"/>
    </source>
</evidence>
<keyword evidence="6" id="KW-1185">Reference proteome</keyword>
<evidence type="ECO:0000256" key="2">
    <source>
        <dbReference type="ARBA" id="ARBA00022741"/>
    </source>
</evidence>
<dbReference type="InterPro" id="IPR003593">
    <property type="entry name" value="AAA+_ATPase"/>
</dbReference>
<dbReference type="WBParaSite" id="nRc.2.0.1.t07464-RA">
    <property type="protein sequence ID" value="nRc.2.0.1.t07464-RA"/>
    <property type="gene ID" value="nRc.2.0.1.g07464"/>
</dbReference>
<dbReference type="PANTHER" id="PTHR23074">
    <property type="entry name" value="AAA DOMAIN-CONTAINING"/>
    <property type="match status" value="1"/>
</dbReference>